<reference evidence="1" key="1">
    <citation type="submission" date="2021-06" db="EMBL/GenBank/DDBJ databases">
        <authorList>
            <person name="Kallberg Y."/>
            <person name="Tangrot J."/>
            <person name="Rosling A."/>
        </authorList>
    </citation>
    <scope>NUCLEOTIDE SEQUENCE</scope>
    <source>
        <strain evidence="1">CL356</strain>
    </source>
</reference>
<evidence type="ECO:0000313" key="1">
    <source>
        <dbReference type="EMBL" id="CAG8438422.1"/>
    </source>
</evidence>
<keyword evidence="2" id="KW-1185">Reference proteome</keyword>
<gene>
    <name evidence="1" type="ORF">ACOLOM_LOCUS73</name>
</gene>
<name>A0ACA9JVI0_9GLOM</name>
<sequence length="164" mass="19215">MEKGPRLKSSKFFYYKCSGILGIHKVFIEKPASKWCLEAFINKFIDEKETELCFEQIHELFLSNLQQIMNQKNVDSPIRAFCADYTEWIQEYLYGKNANKEIAEDFVSENAKYIAFQNAIRQRHKRAQTPSHQSRAQTPPPKSSQSLTPTTPNKRKIEHEKVKQ</sequence>
<protein>
    <submittedName>
        <fullName evidence="1">3079_t:CDS:1</fullName>
    </submittedName>
</protein>
<accession>A0ACA9JVI0</accession>
<comment type="caution">
    <text evidence="1">The sequence shown here is derived from an EMBL/GenBank/DDBJ whole genome shotgun (WGS) entry which is preliminary data.</text>
</comment>
<proteinExistence type="predicted"/>
<organism evidence="1 2">
    <name type="scientific">Acaulospora colombiana</name>
    <dbReference type="NCBI Taxonomy" id="27376"/>
    <lineage>
        <taxon>Eukaryota</taxon>
        <taxon>Fungi</taxon>
        <taxon>Fungi incertae sedis</taxon>
        <taxon>Mucoromycota</taxon>
        <taxon>Glomeromycotina</taxon>
        <taxon>Glomeromycetes</taxon>
        <taxon>Diversisporales</taxon>
        <taxon>Acaulosporaceae</taxon>
        <taxon>Acaulospora</taxon>
    </lineage>
</organism>
<dbReference type="EMBL" id="CAJVPT010000070">
    <property type="protein sequence ID" value="CAG8438422.1"/>
    <property type="molecule type" value="Genomic_DNA"/>
</dbReference>
<evidence type="ECO:0000313" key="2">
    <source>
        <dbReference type="Proteomes" id="UP000789525"/>
    </source>
</evidence>
<dbReference type="Proteomes" id="UP000789525">
    <property type="component" value="Unassembled WGS sequence"/>
</dbReference>